<dbReference type="PANTHER" id="PTHR35090:SF2">
    <property type="entry name" value="ARSR FAMILY TRANSCRIPTIONAL REGULATOR"/>
    <property type="match status" value="1"/>
</dbReference>
<feature type="domain" description="4-vinyl reductase 4VR" evidence="1">
    <location>
        <begin position="103"/>
        <end position="164"/>
    </location>
</feature>
<dbReference type="SUPFAM" id="SSF111126">
    <property type="entry name" value="Ligand-binding domain in the NO signalling and Golgi transport"/>
    <property type="match status" value="1"/>
</dbReference>
<dbReference type="PANTHER" id="PTHR35090">
    <property type="entry name" value="DNA-DIRECTED RNA POLYMERASE SUBUNIT I"/>
    <property type="match status" value="1"/>
</dbReference>
<proteinExistence type="predicted"/>
<dbReference type="Pfam" id="PF02830">
    <property type="entry name" value="V4R"/>
    <property type="match status" value="1"/>
</dbReference>
<dbReference type="InterPro" id="IPR024096">
    <property type="entry name" value="NO_sig/Golgi_transp_ligand-bd"/>
</dbReference>
<sequence>MRMSRERIFREVKESLKNIQEVRSELGDNVSLSTLRYILASMVITLGRGVGSTFYRAGYDIGVYKAKSHDLKGIEEAFEYVEKAFERTGTGIIERWEMKEDGKIEITMRESATAAGYDIGKKLCYYQAGFIAGILHGATGERWEVHETKCMAEGHDHCEFVAIRRG</sequence>
<dbReference type="InterPro" id="IPR004096">
    <property type="entry name" value="V4R"/>
</dbReference>
<dbReference type="OMA" id="KSEEPMC"/>
<evidence type="ECO:0000313" key="3">
    <source>
        <dbReference type="Proteomes" id="UP000619545"/>
    </source>
</evidence>
<dbReference type="SMART" id="SM00989">
    <property type="entry name" value="V4R"/>
    <property type="match status" value="1"/>
</dbReference>
<gene>
    <name evidence="2" type="ORF">HA336_07110</name>
</gene>
<accession>A0A832TC85</accession>
<evidence type="ECO:0000313" key="2">
    <source>
        <dbReference type="EMBL" id="HII70981.1"/>
    </source>
</evidence>
<dbReference type="AlphaFoldDB" id="A0A832TC85"/>
<dbReference type="EMBL" id="DUJS01000004">
    <property type="protein sequence ID" value="HII70981.1"/>
    <property type="molecule type" value="Genomic_DNA"/>
</dbReference>
<name>A0A832TC85_9EURY</name>
<dbReference type="Proteomes" id="UP000619545">
    <property type="component" value="Unassembled WGS sequence"/>
</dbReference>
<evidence type="ECO:0000259" key="1">
    <source>
        <dbReference type="SMART" id="SM00989"/>
    </source>
</evidence>
<reference evidence="2" key="1">
    <citation type="journal article" date="2020" name="bioRxiv">
        <title>A rank-normalized archaeal taxonomy based on genome phylogeny resolves widespread incomplete and uneven classifications.</title>
        <authorList>
            <person name="Rinke C."/>
            <person name="Chuvochina M."/>
            <person name="Mussig A.J."/>
            <person name="Chaumeil P.-A."/>
            <person name="Waite D.W."/>
            <person name="Whitman W.B."/>
            <person name="Parks D.H."/>
            <person name="Hugenholtz P."/>
        </authorList>
    </citation>
    <scope>NUCLEOTIDE SEQUENCE</scope>
    <source>
        <strain evidence="2">UBA8853</strain>
    </source>
</reference>
<organism evidence="2 3">
    <name type="scientific">Methanopyrus kandleri</name>
    <dbReference type="NCBI Taxonomy" id="2320"/>
    <lineage>
        <taxon>Archaea</taxon>
        <taxon>Methanobacteriati</taxon>
        <taxon>Methanobacteriota</taxon>
        <taxon>Methanomada group</taxon>
        <taxon>Methanopyri</taxon>
        <taxon>Methanopyrales</taxon>
        <taxon>Methanopyraceae</taxon>
        <taxon>Methanopyrus</taxon>
    </lineage>
</organism>
<comment type="caution">
    <text evidence="2">The sequence shown here is derived from an EMBL/GenBank/DDBJ whole genome shotgun (WGS) entry which is preliminary data.</text>
</comment>
<protein>
    <recommendedName>
        <fullName evidence="1">4-vinyl reductase 4VR domain-containing protein</fullName>
    </recommendedName>
</protein>
<dbReference type="Gene3D" id="3.30.1380.20">
    <property type="entry name" value="Trafficking protein particle complex subunit 3"/>
    <property type="match status" value="1"/>
</dbReference>